<dbReference type="GO" id="GO:0007219">
    <property type="term" value="P:Notch signaling pathway"/>
    <property type="evidence" value="ECO:0007669"/>
    <property type="project" value="UniProtKB-KW"/>
</dbReference>
<keyword evidence="18" id="KW-1185">Reference proteome</keyword>
<comment type="similarity">
    <text evidence="3">Belongs to the glycosyltransferase 65 family.</text>
</comment>
<keyword evidence="12" id="KW-0294">Fucose metabolism</keyword>
<comment type="pathway">
    <text evidence="2">Protein modification; protein glycosylation.</text>
</comment>
<dbReference type="GO" id="GO:0006004">
    <property type="term" value="P:fucose metabolic process"/>
    <property type="evidence" value="ECO:0007669"/>
    <property type="project" value="UniProtKB-KW"/>
</dbReference>
<dbReference type="AlphaFoldDB" id="A0A0M3JEY3"/>
<dbReference type="Pfam" id="PF10250">
    <property type="entry name" value="O-FucT"/>
    <property type="match status" value="1"/>
</dbReference>
<dbReference type="EC" id="2.4.1.221" evidence="4"/>
<evidence type="ECO:0000256" key="16">
    <source>
        <dbReference type="ARBA" id="ARBA00048647"/>
    </source>
</evidence>
<evidence type="ECO:0000256" key="4">
    <source>
        <dbReference type="ARBA" id="ARBA00012196"/>
    </source>
</evidence>
<keyword evidence="13" id="KW-0119">Carbohydrate metabolism</keyword>
<comment type="catalytic activity">
    <reaction evidence="16">
        <text>L-seryl-[protein] + GDP-beta-L-fucose = 3-O-(alpha-L-fucosyl)-L-seryl-[protein] + GDP + H(+)</text>
        <dbReference type="Rhea" id="RHEA:63644"/>
        <dbReference type="Rhea" id="RHEA-COMP:9863"/>
        <dbReference type="Rhea" id="RHEA-COMP:17914"/>
        <dbReference type="ChEBI" id="CHEBI:15378"/>
        <dbReference type="ChEBI" id="CHEBI:29999"/>
        <dbReference type="ChEBI" id="CHEBI:57273"/>
        <dbReference type="ChEBI" id="CHEBI:58189"/>
        <dbReference type="ChEBI" id="CHEBI:189632"/>
        <dbReference type="EC" id="2.4.1.221"/>
    </reaction>
    <physiologicalReaction direction="left-to-right" evidence="16">
        <dbReference type="Rhea" id="RHEA:63645"/>
    </physiologicalReaction>
</comment>
<protein>
    <recommendedName>
        <fullName evidence="5">GDP-fucose protein O-fucosyltransferase 1</fullName>
        <ecNumber evidence="4">2.4.1.221</ecNumber>
    </recommendedName>
    <alternativeName>
        <fullName evidence="14">Peptide-O-fucosyltransferase 1</fullName>
    </alternativeName>
</protein>
<dbReference type="InterPro" id="IPR039922">
    <property type="entry name" value="POFUT1"/>
</dbReference>
<dbReference type="PANTHER" id="PTHR21420">
    <property type="entry name" value="GDP-FUCOSE PROTEIN O-FUCOSYLTRANSFERASE 1"/>
    <property type="match status" value="1"/>
</dbReference>
<evidence type="ECO:0000256" key="7">
    <source>
        <dbReference type="ARBA" id="ARBA00022679"/>
    </source>
</evidence>
<evidence type="ECO:0000256" key="3">
    <source>
        <dbReference type="ARBA" id="ARBA00010626"/>
    </source>
</evidence>
<dbReference type="Proteomes" id="UP000267096">
    <property type="component" value="Unassembled WGS sequence"/>
</dbReference>
<dbReference type="EMBL" id="UYRR01012375">
    <property type="protein sequence ID" value="VDK26333.1"/>
    <property type="molecule type" value="Genomic_DNA"/>
</dbReference>
<evidence type="ECO:0000256" key="13">
    <source>
        <dbReference type="ARBA" id="ARBA00023277"/>
    </source>
</evidence>
<dbReference type="WBParaSite" id="ASIM_0000618201-mRNA-1">
    <property type="protein sequence ID" value="ASIM_0000618201-mRNA-1"/>
    <property type="gene ID" value="ASIM_0000618201"/>
</dbReference>
<gene>
    <name evidence="17" type="ORF">ASIM_LOCUS5964</name>
</gene>
<reference evidence="19" key="1">
    <citation type="submission" date="2017-02" db="UniProtKB">
        <authorList>
            <consortium name="WormBaseParasite"/>
        </authorList>
    </citation>
    <scope>IDENTIFICATION</scope>
</reference>
<evidence type="ECO:0000256" key="1">
    <source>
        <dbReference type="ARBA" id="ARBA00004240"/>
    </source>
</evidence>
<dbReference type="GO" id="GO:0046922">
    <property type="term" value="F:peptide-O-fucosyltransferase activity"/>
    <property type="evidence" value="ECO:0007669"/>
    <property type="project" value="UniProtKB-EC"/>
</dbReference>
<evidence type="ECO:0000313" key="19">
    <source>
        <dbReference type="WBParaSite" id="ASIM_0000618201-mRNA-1"/>
    </source>
</evidence>
<dbReference type="PANTHER" id="PTHR21420:SF10">
    <property type="entry name" value="GDP-FUCOSE PROTEIN O-FUCOSYLTRANSFERASE 1"/>
    <property type="match status" value="1"/>
</dbReference>
<keyword evidence="11" id="KW-0325">Glycoprotein</keyword>
<organism evidence="19">
    <name type="scientific">Anisakis simplex</name>
    <name type="common">Herring worm</name>
    <dbReference type="NCBI Taxonomy" id="6269"/>
    <lineage>
        <taxon>Eukaryota</taxon>
        <taxon>Metazoa</taxon>
        <taxon>Ecdysozoa</taxon>
        <taxon>Nematoda</taxon>
        <taxon>Chromadorea</taxon>
        <taxon>Rhabditida</taxon>
        <taxon>Spirurina</taxon>
        <taxon>Ascaridomorpha</taxon>
        <taxon>Ascaridoidea</taxon>
        <taxon>Anisakidae</taxon>
        <taxon>Anisakis</taxon>
        <taxon>Anisakis simplex complex</taxon>
    </lineage>
</organism>
<dbReference type="Gene3D" id="3.40.50.11350">
    <property type="match status" value="1"/>
</dbReference>
<keyword evidence="10" id="KW-1015">Disulfide bond</keyword>
<name>A0A0M3JEY3_ANISI</name>
<keyword evidence="9" id="KW-0914">Notch signaling pathway</keyword>
<evidence type="ECO:0000313" key="18">
    <source>
        <dbReference type="Proteomes" id="UP000267096"/>
    </source>
</evidence>
<keyword evidence="6" id="KW-0328">Glycosyltransferase</keyword>
<accession>A0A0M3JEY3</accession>
<evidence type="ECO:0000256" key="10">
    <source>
        <dbReference type="ARBA" id="ARBA00023157"/>
    </source>
</evidence>
<evidence type="ECO:0000256" key="9">
    <source>
        <dbReference type="ARBA" id="ARBA00022976"/>
    </source>
</evidence>
<proteinExistence type="inferred from homology"/>
<sequence>MCKPSLDTILSDVEYEAKRIHAKSIFVASDREHYIDELNEKLAHLKVFARRRYPDDALISLAILSESDHFIGNCVSTFSSFVYRQRKYTSLDHRSQMNSTSFFGCRQNESRSERNEL</sequence>
<dbReference type="GO" id="GO:0005783">
    <property type="term" value="C:endoplasmic reticulum"/>
    <property type="evidence" value="ECO:0007669"/>
    <property type="project" value="UniProtKB-SubCell"/>
</dbReference>
<keyword evidence="7" id="KW-0808">Transferase</keyword>
<evidence type="ECO:0000256" key="15">
    <source>
        <dbReference type="ARBA" id="ARBA00047273"/>
    </source>
</evidence>
<evidence type="ECO:0000256" key="5">
    <source>
        <dbReference type="ARBA" id="ARBA00021745"/>
    </source>
</evidence>
<evidence type="ECO:0000256" key="8">
    <source>
        <dbReference type="ARBA" id="ARBA00022824"/>
    </source>
</evidence>
<dbReference type="UniPathway" id="UPA00378"/>
<evidence type="ECO:0000256" key="6">
    <source>
        <dbReference type="ARBA" id="ARBA00022676"/>
    </source>
</evidence>
<evidence type="ECO:0000256" key="12">
    <source>
        <dbReference type="ARBA" id="ARBA00023253"/>
    </source>
</evidence>
<reference evidence="17 18" key="2">
    <citation type="submission" date="2018-11" db="EMBL/GenBank/DDBJ databases">
        <authorList>
            <consortium name="Pathogen Informatics"/>
        </authorList>
    </citation>
    <scope>NUCLEOTIDE SEQUENCE [LARGE SCALE GENOMIC DNA]</scope>
</reference>
<evidence type="ECO:0000256" key="11">
    <source>
        <dbReference type="ARBA" id="ARBA00023180"/>
    </source>
</evidence>
<dbReference type="InterPro" id="IPR019378">
    <property type="entry name" value="GDP-Fuc_O-FucTrfase"/>
</dbReference>
<comment type="subcellular location">
    <subcellularLocation>
        <location evidence="1">Endoplasmic reticulum</location>
    </subcellularLocation>
</comment>
<evidence type="ECO:0000256" key="14">
    <source>
        <dbReference type="ARBA" id="ARBA00033080"/>
    </source>
</evidence>
<keyword evidence="8" id="KW-0256">Endoplasmic reticulum</keyword>
<evidence type="ECO:0000313" key="17">
    <source>
        <dbReference type="EMBL" id="VDK26333.1"/>
    </source>
</evidence>
<dbReference type="OrthoDB" id="10050276at2759"/>
<comment type="catalytic activity">
    <reaction evidence="15">
        <text>L-threonyl-[protein] + GDP-beta-L-fucose = 3-O-(alpha-L-fucosyl)-L-threonyl-[protein] + GDP + H(+)</text>
        <dbReference type="Rhea" id="RHEA:70491"/>
        <dbReference type="Rhea" id="RHEA-COMP:11060"/>
        <dbReference type="Rhea" id="RHEA-COMP:17915"/>
        <dbReference type="ChEBI" id="CHEBI:15378"/>
        <dbReference type="ChEBI" id="CHEBI:30013"/>
        <dbReference type="ChEBI" id="CHEBI:57273"/>
        <dbReference type="ChEBI" id="CHEBI:58189"/>
        <dbReference type="ChEBI" id="CHEBI:189631"/>
        <dbReference type="EC" id="2.4.1.221"/>
    </reaction>
    <physiologicalReaction direction="left-to-right" evidence="15">
        <dbReference type="Rhea" id="RHEA:70492"/>
    </physiologicalReaction>
</comment>
<evidence type="ECO:0000256" key="2">
    <source>
        <dbReference type="ARBA" id="ARBA00004922"/>
    </source>
</evidence>